<name>A0A1D8PQJ6_CANAL</name>
<dbReference type="CGD" id="CAL0000189908">
    <property type="gene designation" value="orf19.7110"/>
</dbReference>
<dbReference type="GO" id="GO:0002100">
    <property type="term" value="P:tRNA wobble adenosine to inosine editing"/>
    <property type="evidence" value="ECO:0007669"/>
    <property type="project" value="InterPro"/>
</dbReference>
<protein>
    <submittedName>
        <fullName evidence="3">tRNA-specific adenosine deaminase</fullName>
    </submittedName>
</protein>
<reference evidence="3 4" key="3">
    <citation type="journal article" date="2013" name="Genome Biol.">
        <title>Assembly of a phased diploid Candida albicans genome facilitates allele-specific measurements and provides a simple model for repeat and indel structure.</title>
        <authorList>
            <person name="Muzzey D."/>
            <person name="Schwartz K."/>
            <person name="Weissman J.S."/>
            <person name="Sherlock G."/>
        </authorList>
    </citation>
    <scope>NUCLEOTIDE SEQUENCE [LARGE SCALE GENOMIC DNA]</scope>
    <source>
        <strain evidence="4">SC5314 / ATCC MYA-2876</strain>
    </source>
</reference>
<dbReference type="PANTHER" id="PTHR47803">
    <property type="entry name" value="TRNA-SPECIFIC ADENOSINE DEAMINASE 1"/>
    <property type="match status" value="1"/>
</dbReference>
<dbReference type="eggNOG" id="KOG2777">
    <property type="taxonomic scope" value="Eukaryota"/>
</dbReference>
<dbReference type="GO" id="GO:0043829">
    <property type="term" value="F:tRNA-specific adenosine-37 deaminase activity"/>
    <property type="evidence" value="ECO:0000318"/>
    <property type="project" value="GO_Central"/>
</dbReference>
<dbReference type="SMR" id="A0A1D8PQJ6"/>
<dbReference type="RefSeq" id="XP_720401.1">
    <property type="nucleotide sequence ID" value="XM_715308.1"/>
</dbReference>
<dbReference type="STRING" id="237561.A0A1D8PQJ6"/>
<dbReference type="Proteomes" id="UP000000559">
    <property type="component" value="Chromosome 7"/>
</dbReference>
<dbReference type="InParanoid" id="A0A1D8PQJ6"/>
<dbReference type="Pfam" id="PF02137">
    <property type="entry name" value="A_deamin"/>
    <property type="match status" value="1"/>
</dbReference>
<reference evidence="3 4" key="2">
    <citation type="journal article" date="2007" name="Genome Biol.">
        <title>Assembly of the Candida albicans genome into sixteen supercontigs aligned on the eight chromosomes.</title>
        <authorList>
            <person name="van het Hoog M."/>
            <person name="Rast T.J."/>
            <person name="Martchenko M."/>
            <person name="Grindle S."/>
            <person name="Dignard D."/>
            <person name="Hogues H."/>
            <person name="Cuomo C."/>
            <person name="Berriman M."/>
            <person name="Scherer S."/>
            <person name="Magee B.B."/>
            <person name="Whiteway M."/>
            <person name="Chibana H."/>
            <person name="Nantel A."/>
            <person name="Magee P.T."/>
        </authorList>
    </citation>
    <scope>GENOME REANNOTATION</scope>
    <source>
        <strain evidence="4">SC5314 / ATCC MYA-2876</strain>
    </source>
</reference>
<dbReference type="PANTHER" id="PTHR47803:SF1">
    <property type="entry name" value="TRNA-SPECIFIC ADENOSINE DEAMINASE 1"/>
    <property type="match status" value="1"/>
</dbReference>
<dbReference type="GO" id="GO:0003723">
    <property type="term" value="F:RNA binding"/>
    <property type="evidence" value="ECO:0007669"/>
    <property type="project" value="InterPro"/>
</dbReference>
<dbReference type="OMA" id="KILHDCH"/>
<evidence type="ECO:0000313" key="4">
    <source>
        <dbReference type="Proteomes" id="UP000000559"/>
    </source>
</evidence>
<dbReference type="EMBL" id="CP017629">
    <property type="protein sequence ID" value="AOW30392.1"/>
    <property type="molecule type" value="Genomic_DNA"/>
</dbReference>
<dbReference type="GeneID" id="3637975"/>
<dbReference type="AlphaFoldDB" id="A0A1D8PQJ6"/>
<evidence type="ECO:0000313" key="3">
    <source>
        <dbReference type="EMBL" id="AOW30392.1"/>
    </source>
</evidence>
<reference evidence="3 4" key="1">
    <citation type="journal article" date="2004" name="Proc. Natl. Acad. Sci. U.S.A.">
        <title>The diploid genome sequence of Candida albicans.</title>
        <authorList>
            <person name="Jones T."/>
            <person name="Federspiel N.A."/>
            <person name="Chibana H."/>
            <person name="Dungan J."/>
            <person name="Kalman S."/>
            <person name="Magee B.B."/>
            <person name="Newport G."/>
            <person name="Thorstenson Y.R."/>
            <person name="Agabian N."/>
            <person name="Magee P.T."/>
            <person name="Davis R.W."/>
            <person name="Scherer S."/>
        </authorList>
    </citation>
    <scope>NUCLEOTIDE SEQUENCE [LARGE SCALE GENOMIC DNA]</scope>
    <source>
        <strain evidence="4">SC5314 / ATCC MYA-2876</strain>
    </source>
</reference>
<dbReference type="PROSITE" id="PS50141">
    <property type="entry name" value="A_DEAMIN_EDITASE"/>
    <property type="match status" value="1"/>
</dbReference>
<organism evidence="3 4">
    <name type="scientific">Candida albicans (strain SC5314 / ATCC MYA-2876)</name>
    <name type="common">Yeast</name>
    <dbReference type="NCBI Taxonomy" id="237561"/>
    <lineage>
        <taxon>Eukaryota</taxon>
        <taxon>Fungi</taxon>
        <taxon>Dikarya</taxon>
        <taxon>Ascomycota</taxon>
        <taxon>Saccharomycotina</taxon>
        <taxon>Pichiomycetes</taxon>
        <taxon>Debaryomycetaceae</taxon>
        <taxon>Candida/Lodderomyces clade</taxon>
        <taxon>Candida</taxon>
    </lineage>
</organism>
<dbReference type="VEuPathDB" id="FungiDB:C7_00130W_A"/>
<feature type="domain" description="A to I editase" evidence="1">
    <location>
        <begin position="55"/>
        <end position="211"/>
    </location>
</feature>
<dbReference type="GO" id="GO:0006400">
    <property type="term" value="P:tRNA modification"/>
    <property type="evidence" value="ECO:0000318"/>
    <property type="project" value="GO_Central"/>
</dbReference>
<dbReference type="FunCoup" id="A0A1D8PQJ6">
    <property type="interactions" value="266"/>
</dbReference>
<keyword evidence="4" id="KW-1185">Reference proteome</keyword>
<dbReference type="KEGG" id="cal:CAALFM_C700130WA"/>
<proteinExistence type="predicted"/>
<evidence type="ECO:0000259" key="1">
    <source>
        <dbReference type="PROSITE" id="PS50141"/>
    </source>
</evidence>
<dbReference type="SMART" id="SM00552">
    <property type="entry name" value="ADEAMc"/>
    <property type="match status" value="1"/>
</dbReference>
<dbReference type="OrthoDB" id="10268011at2759"/>
<dbReference type="InterPro" id="IPR042935">
    <property type="entry name" value="Tad1"/>
</dbReference>
<gene>
    <name evidence="3" type="ordered locus">CAALFM_C700130WA</name>
    <name evidence="2" type="ordered locus">orf19.7110</name>
</gene>
<sequence length="347" mass="38744">MSNELGNAIASTVIDTFNGLSIKSGKPVVRSNGVEEWTVLASVVAITNNNIMPITLATGVKTLPDKVRSYSNGLMVHDMHAEILALRLFNYYLLEKDCPLVEHSGLKHDVKLALFISEPPCGDASMSYISSNLTNNEPWTPQKKQLNRGRNNFGELGVVRTKPGRSDSLISYSKSCSDKLCLKQLVGICNATTSTLFKDSIFLDYLVTKNLPAKDFHRCFRTRFDLPSVVHPLQLLTYDCDGYEFVKSEEKLPSQLSLLHIVPLNVTQVLNNGVKNGSFIKNKPPKKGGESIICNQNFINRLKQIREVDYPDYVSFKHSNTARQALKMAGRKKLKDWVSSTADNFVL</sequence>
<dbReference type="InterPro" id="IPR002466">
    <property type="entry name" value="A_deamin"/>
</dbReference>
<accession>A0A1D8PQJ6</accession>
<evidence type="ECO:0000313" key="2">
    <source>
        <dbReference type="CGD" id="CAL0000189908"/>
    </source>
</evidence>